<feature type="domain" description="Lipase" evidence="9">
    <location>
        <begin position="46"/>
        <end position="287"/>
    </location>
</feature>
<evidence type="ECO:0000256" key="7">
    <source>
        <dbReference type="RuleBase" id="RU004262"/>
    </source>
</evidence>
<evidence type="ECO:0000259" key="9">
    <source>
        <dbReference type="Pfam" id="PF00151"/>
    </source>
</evidence>
<comment type="catalytic activity">
    <reaction evidence="1">
        <text>a 1,2-diacyl-sn-glycero-3-phosphocholine + H2O = a 2-acyl-sn-glycero-3-phosphocholine + a fatty acid + H(+)</text>
        <dbReference type="Rhea" id="RHEA:18689"/>
        <dbReference type="ChEBI" id="CHEBI:15377"/>
        <dbReference type="ChEBI" id="CHEBI:15378"/>
        <dbReference type="ChEBI" id="CHEBI:28868"/>
        <dbReference type="ChEBI" id="CHEBI:57643"/>
        <dbReference type="ChEBI" id="CHEBI:57875"/>
        <dbReference type="EC" id="3.1.1.32"/>
    </reaction>
</comment>
<keyword evidence="6" id="KW-0378">Hydrolase</keyword>
<dbReference type="InterPro" id="IPR013818">
    <property type="entry name" value="Lipase"/>
</dbReference>
<dbReference type="KEGG" id="ccin:107264298"/>
<dbReference type="PANTHER" id="PTHR11610:SF150">
    <property type="entry name" value="FI01825P-RELATED"/>
    <property type="match status" value="1"/>
</dbReference>
<evidence type="ECO:0000313" key="11">
    <source>
        <dbReference type="RefSeq" id="XP_015587902.1"/>
    </source>
</evidence>
<evidence type="ECO:0000256" key="4">
    <source>
        <dbReference type="ARBA" id="ARBA00013179"/>
    </source>
</evidence>
<dbReference type="Pfam" id="PF00151">
    <property type="entry name" value="Lipase"/>
    <property type="match status" value="1"/>
</dbReference>
<dbReference type="InterPro" id="IPR033906">
    <property type="entry name" value="Lipase_N"/>
</dbReference>
<dbReference type="PANTHER" id="PTHR11610">
    <property type="entry name" value="LIPASE"/>
    <property type="match status" value="1"/>
</dbReference>
<proteinExistence type="inferred from homology"/>
<dbReference type="AlphaFoldDB" id="A0AAJ7BKZ2"/>
<name>A0AAJ7BKZ2_CEPCN</name>
<accession>A0AAJ7BKZ2</accession>
<dbReference type="InterPro" id="IPR000734">
    <property type="entry name" value="TAG_lipase"/>
</dbReference>
<feature type="signal peptide" evidence="8">
    <location>
        <begin position="1"/>
        <end position="17"/>
    </location>
</feature>
<keyword evidence="10" id="KW-1185">Reference proteome</keyword>
<evidence type="ECO:0000256" key="1">
    <source>
        <dbReference type="ARBA" id="ARBA00000111"/>
    </source>
</evidence>
<dbReference type="RefSeq" id="XP_015587902.1">
    <property type="nucleotide sequence ID" value="XM_015732416.2"/>
</dbReference>
<evidence type="ECO:0000256" key="5">
    <source>
        <dbReference type="ARBA" id="ARBA00022525"/>
    </source>
</evidence>
<evidence type="ECO:0000256" key="2">
    <source>
        <dbReference type="ARBA" id="ARBA00004613"/>
    </source>
</evidence>
<reference evidence="11" key="1">
    <citation type="submission" date="2025-08" db="UniProtKB">
        <authorList>
            <consortium name="RefSeq"/>
        </authorList>
    </citation>
    <scope>IDENTIFICATION</scope>
</reference>
<keyword evidence="5" id="KW-0964">Secreted</keyword>
<comment type="similarity">
    <text evidence="3 7">Belongs to the AB hydrolase superfamily. Lipase family.</text>
</comment>
<dbReference type="Gene3D" id="3.40.50.1820">
    <property type="entry name" value="alpha/beta hydrolase"/>
    <property type="match status" value="1"/>
</dbReference>
<dbReference type="GO" id="GO:0005615">
    <property type="term" value="C:extracellular space"/>
    <property type="evidence" value="ECO:0007669"/>
    <property type="project" value="TreeGrafter"/>
</dbReference>
<keyword evidence="8" id="KW-0732">Signal</keyword>
<evidence type="ECO:0000256" key="6">
    <source>
        <dbReference type="ARBA" id="ARBA00022801"/>
    </source>
</evidence>
<evidence type="ECO:0000256" key="3">
    <source>
        <dbReference type="ARBA" id="ARBA00010701"/>
    </source>
</evidence>
<organism evidence="10 11">
    <name type="scientific">Cephus cinctus</name>
    <name type="common">Wheat stem sawfly</name>
    <dbReference type="NCBI Taxonomy" id="211228"/>
    <lineage>
        <taxon>Eukaryota</taxon>
        <taxon>Metazoa</taxon>
        <taxon>Ecdysozoa</taxon>
        <taxon>Arthropoda</taxon>
        <taxon>Hexapoda</taxon>
        <taxon>Insecta</taxon>
        <taxon>Pterygota</taxon>
        <taxon>Neoptera</taxon>
        <taxon>Endopterygota</taxon>
        <taxon>Hymenoptera</taxon>
        <taxon>Cephoidea</taxon>
        <taxon>Cephidae</taxon>
        <taxon>Cephus</taxon>
    </lineage>
</organism>
<dbReference type="PRINTS" id="PR00821">
    <property type="entry name" value="TAGLIPASE"/>
</dbReference>
<dbReference type="EC" id="3.1.1.32" evidence="4"/>
<evidence type="ECO:0000256" key="8">
    <source>
        <dbReference type="SAM" id="SignalP"/>
    </source>
</evidence>
<dbReference type="InterPro" id="IPR029058">
    <property type="entry name" value="AB_hydrolase_fold"/>
</dbReference>
<dbReference type="GO" id="GO:0017171">
    <property type="term" value="F:serine hydrolase activity"/>
    <property type="evidence" value="ECO:0007669"/>
    <property type="project" value="TreeGrafter"/>
</dbReference>
<dbReference type="Proteomes" id="UP000694920">
    <property type="component" value="Unplaced"/>
</dbReference>
<dbReference type="SUPFAM" id="SSF53474">
    <property type="entry name" value="alpha/beta-Hydrolases"/>
    <property type="match status" value="1"/>
</dbReference>
<sequence>MKVLLVLALAILAVAHAKEEEHDYMFFPDGNGEPHIIDLKTSLNPADLENIERSVSSMTFTLYTRQNREGEIIILNNRRSLAQSQFSASRPTRIVTHGWKSSKDSDACTVIVDAFLKKDEYNVIVVDWSNTASQLYLVAANSVERVANRVARFINFLQSAGNLKTTDLKVIGHSLGGHIAGLSARQASGTVAGVVALDPALPLFSDAGPGSRVDASDAKHVQVIHTNGGLLGLSKAVGTSDFYPNGGSSQPGCGLDIVGSCAHSRAYYFYAESIGNPSGFRGTVVRSGSADVFFSHGSAFMGGSKLDRQADGSYSLTTNRNPPYAKG</sequence>
<dbReference type="CDD" id="cd00707">
    <property type="entry name" value="Pancreat_lipase_like"/>
    <property type="match status" value="1"/>
</dbReference>
<dbReference type="GO" id="GO:0016042">
    <property type="term" value="P:lipid catabolic process"/>
    <property type="evidence" value="ECO:0007669"/>
    <property type="project" value="TreeGrafter"/>
</dbReference>
<gene>
    <name evidence="11" type="primary">LOC107264298</name>
</gene>
<feature type="chain" id="PRO_5042483720" description="phospholipase A1" evidence="8">
    <location>
        <begin position="18"/>
        <end position="327"/>
    </location>
</feature>
<protein>
    <recommendedName>
        <fullName evidence="4">phospholipase A1</fullName>
        <ecNumber evidence="4">3.1.1.32</ecNumber>
    </recommendedName>
</protein>
<comment type="subcellular location">
    <subcellularLocation>
        <location evidence="2">Secreted</location>
    </subcellularLocation>
</comment>
<evidence type="ECO:0000313" key="10">
    <source>
        <dbReference type="Proteomes" id="UP000694920"/>
    </source>
</evidence>
<dbReference type="GO" id="GO:0008970">
    <property type="term" value="F:phospholipase A1 activity"/>
    <property type="evidence" value="ECO:0007669"/>
    <property type="project" value="UniProtKB-EC"/>
</dbReference>
<dbReference type="GeneID" id="107264298"/>